<keyword evidence="3" id="KW-1185">Reference proteome</keyword>
<organism evidence="2 3">
    <name type="scientific">Plasmopara halstedii</name>
    <name type="common">Downy mildew of sunflower</name>
    <dbReference type="NCBI Taxonomy" id="4781"/>
    <lineage>
        <taxon>Eukaryota</taxon>
        <taxon>Sar</taxon>
        <taxon>Stramenopiles</taxon>
        <taxon>Oomycota</taxon>
        <taxon>Peronosporomycetes</taxon>
        <taxon>Peronosporales</taxon>
        <taxon>Peronosporaceae</taxon>
        <taxon>Plasmopara</taxon>
    </lineage>
</organism>
<dbReference type="OMA" id="ASCKLCF"/>
<dbReference type="PANTHER" id="PTHR13510:SF44">
    <property type="entry name" value="RABENOSYN-5"/>
    <property type="match status" value="1"/>
</dbReference>
<evidence type="ECO:0000313" key="3">
    <source>
        <dbReference type="Proteomes" id="UP000054928"/>
    </source>
</evidence>
<evidence type="ECO:0000313" key="2">
    <source>
        <dbReference type="EMBL" id="CEG42220.1"/>
    </source>
</evidence>
<proteinExistence type="predicted"/>
<accession>A0A0P1ALN7</accession>
<dbReference type="Proteomes" id="UP000054928">
    <property type="component" value="Unassembled WGS sequence"/>
</dbReference>
<dbReference type="RefSeq" id="XP_024578589.1">
    <property type="nucleotide sequence ID" value="XM_024728076.1"/>
</dbReference>
<dbReference type="AlphaFoldDB" id="A0A0P1ALN7"/>
<feature type="compositionally biased region" description="Polar residues" evidence="1">
    <location>
        <begin position="69"/>
        <end position="89"/>
    </location>
</feature>
<dbReference type="OrthoDB" id="60618at2759"/>
<dbReference type="InterPro" id="IPR052727">
    <property type="entry name" value="Rab4/Rab5_effector"/>
</dbReference>
<dbReference type="PANTHER" id="PTHR13510">
    <property type="entry name" value="FYVE-FINGER-CONTAINING RAB5 EFFECTOR PROTEIN RABENOSYN-5-RELATED"/>
    <property type="match status" value="1"/>
</dbReference>
<dbReference type="GeneID" id="36407568"/>
<reference evidence="3" key="1">
    <citation type="submission" date="2014-09" db="EMBL/GenBank/DDBJ databases">
        <authorList>
            <person name="Sharma Rahul"/>
            <person name="Thines Marco"/>
        </authorList>
    </citation>
    <scope>NUCLEOTIDE SEQUENCE [LARGE SCALE GENOMIC DNA]</scope>
</reference>
<evidence type="ECO:0000256" key="1">
    <source>
        <dbReference type="SAM" id="MobiDB-lite"/>
    </source>
</evidence>
<dbReference type="STRING" id="4781.A0A0P1ALN7"/>
<sequence>MVKGRFIINPFGELVLTPGDLNNLHELTSTILDSNLARYEHFLTEDKGQIDLNHWKLVKGRESIKVYQERSSNSHSHAVQTSKPSSELSSMLGVGTTVGELDDLMFGVVSPTLEMMRIRASYVEDISGAAVLANIVEPTVENPFNSMVVKWMEMDIPLQAMGLVRNRDYIYLEVTGFVHLESGDRVGYQLLHSVDFPVTHNLPNRVRANLSNCSFFRQVRPNACEVFATGIIDPGGEKVRRFVISVIANTFLSTLKYAYCGQMKKLQLTLETRYAEAKELGTPNREPVCVTCNAHITNRRLGDFGKTDASCKLCFGYVCNSCKIQRKVSFVTPDLLLALRKVTFCAVCFHEAIHASAADTARARIAANFEQMSKSHYYNHTSETSTVSEYGSSCG</sequence>
<dbReference type="Gene3D" id="3.30.530.20">
    <property type="match status" value="1"/>
</dbReference>
<dbReference type="SUPFAM" id="SSF55961">
    <property type="entry name" value="Bet v1-like"/>
    <property type="match status" value="1"/>
</dbReference>
<feature type="region of interest" description="Disordered" evidence="1">
    <location>
        <begin position="69"/>
        <end position="90"/>
    </location>
</feature>
<dbReference type="InterPro" id="IPR023393">
    <property type="entry name" value="START-like_dom_sf"/>
</dbReference>
<dbReference type="EMBL" id="CCYD01000610">
    <property type="protein sequence ID" value="CEG42220.1"/>
    <property type="molecule type" value="Genomic_DNA"/>
</dbReference>
<protein>
    <submittedName>
        <fullName evidence="2">Zinc finger, RING/FYVE/PHD-type</fullName>
    </submittedName>
</protein>
<name>A0A0P1ALN7_PLAHL</name>